<sequence length="97" mass="10772">ARSRAFELKKKHSLVIPLPADVPPTTLPIRYRKKSKNYNPFSLAEKHNFTLTADCQQGISRSCAYKLNYKLHSYGAVSKAKKYVPGVVTDSSISSSA</sequence>
<evidence type="ECO:0000313" key="2">
    <source>
        <dbReference type="Proteomes" id="UP000015106"/>
    </source>
</evidence>
<keyword evidence="2" id="KW-1185">Reference proteome</keyword>
<dbReference type="EnsemblPlants" id="TuG1812G0200002032.01.T01">
    <property type="protein sequence ID" value="TuG1812G0200002032.01.T01.cds239277"/>
    <property type="gene ID" value="TuG1812G0200002032.01"/>
</dbReference>
<name>A0A8R7PCF8_TRIUA</name>
<reference evidence="1" key="3">
    <citation type="submission" date="2022-06" db="UniProtKB">
        <authorList>
            <consortium name="EnsemblPlants"/>
        </authorList>
    </citation>
    <scope>IDENTIFICATION</scope>
</reference>
<protein>
    <submittedName>
        <fullName evidence="1">Uncharacterized protein</fullName>
    </submittedName>
</protein>
<accession>A0A8R7PCF8</accession>
<dbReference type="Gramene" id="TuG1812G0200002032.01.T01">
    <property type="protein sequence ID" value="TuG1812G0200002032.01.T01.cds239277"/>
    <property type="gene ID" value="TuG1812G0200002032.01"/>
</dbReference>
<proteinExistence type="predicted"/>
<reference evidence="1" key="2">
    <citation type="submission" date="2018-03" db="EMBL/GenBank/DDBJ databases">
        <title>The Triticum urartu genome reveals the dynamic nature of wheat genome evolution.</title>
        <authorList>
            <person name="Ling H."/>
            <person name="Ma B."/>
            <person name="Shi X."/>
            <person name="Liu H."/>
            <person name="Dong L."/>
            <person name="Sun H."/>
            <person name="Cao Y."/>
            <person name="Gao Q."/>
            <person name="Zheng S."/>
            <person name="Li Y."/>
            <person name="Yu Y."/>
            <person name="Du H."/>
            <person name="Qi M."/>
            <person name="Li Y."/>
            <person name="Yu H."/>
            <person name="Cui Y."/>
            <person name="Wang N."/>
            <person name="Chen C."/>
            <person name="Wu H."/>
            <person name="Zhao Y."/>
            <person name="Zhang J."/>
            <person name="Li Y."/>
            <person name="Zhou W."/>
            <person name="Zhang B."/>
            <person name="Hu W."/>
            <person name="Eijk M."/>
            <person name="Tang J."/>
            <person name="Witsenboer H."/>
            <person name="Zhao S."/>
            <person name="Li Z."/>
            <person name="Zhang A."/>
            <person name="Wang D."/>
            <person name="Liang C."/>
        </authorList>
    </citation>
    <scope>NUCLEOTIDE SEQUENCE [LARGE SCALE GENOMIC DNA]</scope>
    <source>
        <strain evidence="1">cv. G1812</strain>
    </source>
</reference>
<organism evidence="1 2">
    <name type="scientific">Triticum urartu</name>
    <name type="common">Red wild einkorn</name>
    <name type="synonym">Crithodium urartu</name>
    <dbReference type="NCBI Taxonomy" id="4572"/>
    <lineage>
        <taxon>Eukaryota</taxon>
        <taxon>Viridiplantae</taxon>
        <taxon>Streptophyta</taxon>
        <taxon>Embryophyta</taxon>
        <taxon>Tracheophyta</taxon>
        <taxon>Spermatophyta</taxon>
        <taxon>Magnoliopsida</taxon>
        <taxon>Liliopsida</taxon>
        <taxon>Poales</taxon>
        <taxon>Poaceae</taxon>
        <taxon>BOP clade</taxon>
        <taxon>Pooideae</taxon>
        <taxon>Triticodae</taxon>
        <taxon>Triticeae</taxon>
        <taxon>Triticinae</taxon>
        <taxon>Triticum</taxon>
    </lineage>
</organism>
<evidence type="ECO:0000313" key="1">
    <source>
        <dbReference type="EnsemblPlants" id="TuG1812G0200002032.01.T01.cds239277"/>
    </source>
</evidence>
<dbReference type="Proteomes" id="UP000015106">
    <property type="component" value="Chromosome 2"/>
</dbReference>
<dbReference type="AlphaFoldDB" id="A0A8R7PCF8"/>
<reference evidence="2" key="1">
    <citation type="journal article" date="2013" name="Nature">
        <title>Draft genome of the wheat A-genome progenitor Triticum urartu.</title>
        <authorList>
            <person name="Ling H.Q."/>
            <person name="Zhao S."/>
            <person name="Liu D."/>
            <person name="Wang J."/>
            <person name="Sun H."/>
            <person name="Zhang C."/>
            <person name="Fan H."/>
            <person name="Li D."/>
            <person name="Dong L."/>
            <person name="Tao Y."/>
            <person name="Gao C."/>
            <person name="Wu H."/>
            <person name="Li Y."/>
            <person name="Cui Y."/>
            <person name="Guo X."/>
            <person name="Zheng S."/>
            <person name="Wang B."/>
            <person name="Yu K."/>
            <person name="Liang Q."/>
            <person name="Yang W."/>
            <person name="Lou X."/>
            <person name="Chen J."/>
            <person name="Feng M."/>
            <person name="Jian J."/>
            <person name="Zhang X."/>
            <person name="Luo G."/>
            <person name="Jiang Y."/>
            <person name="Liu J."/>
            <person name="Wang Z."/>
            <person name="Sha Y."/>
            <person name="Zhang B."/>
            <person name="Wu H."/>
            <person name="Tang D."/>
            <person name="Shen Q."/>
            <person name="Xue P."/>
            <person name="Zou S."/>
            <person name="Wang X."/>
            <person name="Liu X."/>
            <person name="Wang F."/>
            <person name="Yang Y."/>
            <person name="An X."/>
            <person name="Dong Z."/>
            <person name="Zhang K."/>
            <person name="Zhang X."/>
            <person name="Luo M.C."/>
            <person name="Dvorak J."/>
            <person name="Tong Y."/>
            <person name="Wang J."/>
            <person name="Yang H."/>
            <person name="Li Z."/>
            <person name="Wang D."/>
            <person name="Zhang A."/>
            <person name="Wang J."/>
        </authorList>
    </citation>
    <scope>NUCLEOTIDE SEQUENCE</scope>
    <source>
        <strain evidence="2">cv. G1812</strain>
    </source>
</reference>